<protein>
    <submittedName>
        <fullName evidence="1">Uncharacterized protein</fullName>
    </submittedName>
</protein>
<organism evidence="1 2">
    <name type="scientific">Brassica carinata</name>
    <name type="common">Ethiopian mustard</name>
    <name type="synonym">Abyssinian cabbage</name>
    <dbReference type="NCBI Taxonomy" id="52824"/>
    <lineage>
        <taxon>Eukaryota</taxon>
        <taxon>Viridiplantae</taxon>
        <taxon>Streptophyta</taxon>
        <taxon>Embryophyta</taxon>
        <taxon>Tracheophyta</taxon>
        <taxon>Spermatophyta</taxon>
        <taxon>Magnoliopsida</taxon>
        <taxon>eudicotyledons</taxon>
        <taxon>Gunneridae</taxon>
        <taxon>Pentapetalae</taxon>
        <taxon>rosids</taxon>
        <taxon>malvids</taxon>
        <taxon>Brassicales</taxon>
        <taxon>Brassicaceae</taxon>
        <taxon>Brassiceae</taxon>
        <taxon>Brassica</taxon>
    </lineage>
</organism>
<dbReference type="Proteomes" id="UP000886595">
    <property type="component" value="Unassembled WGS sequence"/>
</dbReference>
<sequence length="72" mass="8283">MEEEMVRMMPSVNTTSMSLVLTLGLSSMVLVPFVETLHYRRRSQPLSQHHSLLHCRKLSRCLSTPLIAEERS</sequence>
<accession>A0A8X7U0P0</accession>
<dbReference type="EMBL" id="JAAMPC010000015">
    <property type="protein sequence ID" value="KAG2258831.1"/>
    <property type="molecule type" value="Genomic_DNA"/>
</dbReference>
<evidence type="ECO:0000313" key="2">
    <source>
        <dbReference type="Proteomes" id="UP000886595"/>
    </source>
</evidence>
<evidence type="ECO:0000313" key="1">
    <source>
        <dbReference type="EMBL" id="KAG2258831.1"/>
    </source>
</evidence>
<dbReference type="AlphaFoldDB" id="A0A8X7U0P0"/>
<reference evidence="1 2" key="1">
    <citation type="submission" date="2020-02" db="EMBL/GenBank/DDBJ databases">
        <authorList>
            <person name="Ma Q."/>
            <person name="Huang Y."/>
            <person name="Song X."/>
            <person name="Pei D."/>
        </authorList>
    </citation>
    <scope>NUCLEOTIDE SEQUENCE [LARGE SCALE GENOMIC DNA]</scope>
    <source>
        <strain evidence="1">Sxm20200214</strain>
        <tissue evidence="1">Leaf</tissue>
    </source>
</reference>
<gene>
    <name evidence="1" type="ORF">Bca52824_078125</name>
</gene>
<comment type="caution">
    <text evidence="1">The sequence shown here is derived from an EMBL/GenBank/DDBJ whole genome shotgun (WGS) entry which is preliminary data.</text>
</comment>
<proteinExistence type="predicted"/>
<name>A0A8X7U0P0_BRACI</name>
<keyword evidence="2" id="KW-1185">Reference proteome</keyword>